<keyword evidence="1" id="KW-1133">Transmembrane helix</keyword>
<organism evidence="2 3">
    <name type="scientific">Aerococcus urinae</name>
    <dbReference type="NCBI Taxonomy" id="1376"/>
    <lineage>
        <taxon>Bacteria</taxon>
        <taxon>Bacillati</taxon>
        <taxon>Bacillota</taxon>
        <taxon>Bacilli</taxon>
        <taxon>Lactobacillales</taxon>
        <taxon>Aerococcaceae</taxon>
        <taxon>Aerococcus</taxon>
    </lineage>
</organism>
<name>A0A329NXQ1_9LACT</name>
<reference evidence="2 3" key="1">
    <citation type="submission" date="2018-04" db="EMBL/GenBank/DDBJ databases">
        <title>Aerococcus urinae genomes.</title>
        <authorList>
            <person name="Hilt E."/>
            <person name="Gilbert N.M."/>
            <person name="Thomas-White K."/>
            <person name="Putonti C."/>
            <person name="Lewis A.L."/>
            <person name="Visck K.L."/>
            <person name="Wolfe A.J."/>
        </authorList>
    </citation>
    <scope>NUCLEOTIDE SEQUENCE [LARGE SCALE GENOMIC DNA]</scope>
    <source>
        <strain evidence="2 3">UMB7480</strain>
    </source>
</reference>
<feature type="transmembrane region" description="Helical" evidence="1">
    <location>
        <begin position="42"/>
        <end position="63"/>
    </location>
</feature>
<comment type="caution">
    <text evidence="2">The sequence shown here is derived from an EMBL/GenBank/DDBJ whole genome shotgun (WGS) entry which is preliminary data.</text>
</comment>
<dbReference type="Pfam" id="PF16938">
    <property type="entry name" value="Phage_holin_Dp1"/>
    <property type="match status" value="1"/>
</dbReference>
<proteinExistence type="predicted"/>
<dbReference type="EMBL" id="QMHM01000009">
    <property type="protein sequence ID" value="RAV79167.1"/>
    <property type="molecule type" value="Genomic_DNA"/>
</dbReference>
<feature type="transmembrane region" description="Helical" evidence="1">
    <location>
        <begin position="12"/>
        <end position="36"/>
    </location>
</feature>
<dbReference type="Proteomes" id="UP000251923">
    <property type="component" value="Unassembled WGS sequence"/>
</dbReference>
<sequence>MNFKMSNQTYDVLKWVILIVAPALMTLVSTVGGLYGWADTELVVAVIGAVTTFAGAITGVSSVKYNEDK</sequence>
<gene>
    <name evidence="2" type="ORF">DBT54_05985</name>
</gene>
<accession>A0A329NXQ1</accession>
<dbReference type="GeneID" id="86858484"/>
<keyword evidence="1" id="KW-0812">Transmembrane</keyword>
<dbReference type="InterPro" id="IPR031612">
    <property type="entry name" value="Phage_holin_Dp1"/>
</dbReference>
<evidence type="ECO:0000313" key="2">
    <source>
        <dbReference type="EMBL" id="RAV79167.1"/>
    </source>
</evidence>
<dbReference type="RefSeq" id="WP_101560436.1">
    <property type="nucleotide sequence ID" value="NZ_JAMDYC010000002.1"/>
</dbReference>
<evidence type="ECO:0000256" key="1">
    <source>
        <dbReference type="SAM" id="Phobius"/>
    </source>
</evidence>
<evidence type="ECO:0000313" key="3">
    <source>
        <dbReference type="Proteomes" id="UP000251923"/>
    </source>
</evidence>
<protein>
    <submittedName>
        <fullName evidence="2">Holin</fullName>
    </submittedName>
</protein>
<keyword evidence="1" id="KW-0472">Membrane</keyword>